<dbReference type="Proteomes" id="UP000767327">
    <property type="component" value="Unassembled WGS sequence"/>
</dbReference>
<dbReference type="AlphaFoldDB" id="A0A971IC33"/>
<keyword evidence="1" id="KW-0812">Transmembrane</keyword>
<dbReference type="RefSeq" id="WP_273173030.1">
    <property type="nucleotide sequence ID" value="NZ_JAAXZR010000013.1"/>
</dbReference>
<feature type="chain" id="PRO_5037409479" evidence="2">
    <location>
        <begin position="33"/>
        <end position="752"/>
    </location>
</feature>
<organism evidence="3 4">
    <name type="scientific">Bifidobacterium crudilactis</name>
    <dbReference type="NCBI Taxonomy" id="327277"/>
    <lineage>
        <taxon>Bacteria</taxon>
        <taxon>Bacillati</taxon>
        <taxon>Actinomycetota</taxon>
        <taxon>Actinomycetes</taxon>
        <taxon>Bifidobacteriales</taxon>
        <taxon>Bifidobacteriaceae</taxon>
        <taxon>Bifidobacterium</taxon>
    </lineage>
</organism>
<feature type="signal peptide" evidence="2">
    <location>
        <begin position="1"/>
        <end position="32"/>
    </location>
</feature>
<name>A0A971IC33_9BIFI</name>
<reference evidence="3" key="2">
    <citation type="submission" date="2020-01" db="EMBL/GenBank/DDBJ databases">
        <authorList>
            <person name="Campanaro S."/>
        </authorList>
    </citation>
    <scope>NUCLEOTIDE SEQUENCE</scope>
    <source>
        <strain evidence="3">AS01afH2WH_6</strain>
    </source>
</reference>
<evidence type="ECO:0000313" key="3">
    <source>
        <dbReference type="EMBL" id="NLT79294.1"/>
    </source>
</evidence>
<evidence type="ECO:0000256" key="1">
    <source>
        <dbReference type="SAM" id="Phobius"/>
    </source>
</evidence>
<proteinExistence type="predicted"/>
<keyword evidence="2" id="KW-0732">Signal</keyword>
<evidence type="ECO:0000313" key="4">
    <source>
        <dbReference type="Proteomes" id="UP000767327"/>
    </source>
</evidence>
<accession>A0A971IC33</accession>
<keyword evidence="1" id="KW-0472">Membrane</keyword>
<dbReference type="EMBL" id="JAAXZR010000013">
    <property type="protein sequence ID" value="NLT79294.1"/>
    <property type="molecule type" value="Genomic_DNA"/>
</dbReference>
<comment type="caution">
    <text evidence="3">The sequence shown here is derived from an EMBL/GenBank/DDBJ whole genome shotgun (WGS) entry which is preliminary data.</text>
</comment>
<feature type="transmembrane region" description="Helical" evidence="1">
    <location>
        <begin position="727"/>
        <end position="749"/>
    </location>
</feature>
<reference evidence="3" key="1">
    <citation type="journal article" date="2020" name="Biotechnol. Biofuels">
        <title>New insights from the biogas microbiome by comprehensive genome-resolved metagenomics of nearly 1600 species originating from multiple anaerobic digesters.</title>
        <authorList>
            <person name="Campanaro S."/>
            <person name="Treu L."/>
            <person name="Rodriguez-R L.M."/>
            <person name="Kovalovszki A."/>
            <person name="Ziels R.M."/>
            <person name="Maus I."/>
            <person name="Zhu X."/>
            <person name="Kougias P.G."/>
            <person name="Basile A."/>
            <person name="Luo G."/>
            <person name="Schluter A."/>
            <person name="Konstantinidis K.T."/>
            <person name="Angelidaki I."/>
        </authorList>
    </citation>
    <scope>NUCLEOTIDE SEQUENCE</scope>
    <source>
        <strain evidence="3">AS01afH2WH_6</strain>
    </source>
</reference>
<sequence>MSAHGFHRRAVPLVVLALSLMLMVLTVPSSQAAEGLVRAQAQLSLAYTHRSAEHRIGPLVVDAQGRRGYCMETDLPAELWYGDVEAIGDSEDSRAIAYLAERYRSSDDALIQAAVAVLVHDYFDLRMPDWLSRRSSLSAQRPDIIQKAEELWAQARTAIPVDARSSVGFTEAKRRGFVDVHIINPQGTAVADVPYEARLIGPAVFAANGKSDIAGVSQADGSRLDWVATGDGPVRVTLDYEYQGVERLVSAQDYLRSSGAHRAAIKEQEIEVRKSFSPVLTSRVPQQVLDGGEGVEDTVNSDVVEGDVWAAGVSLKAQGYFFEGLTVADLSEEVFVEGGDTSAAVLEALAEKGLRHAASSEIEFTDAGQSFTVAAYLDDARTQRYALPTTGGFGSWIWVIARDKQDDESRGYLEGDCATAFPDALETVSGRSQVLVDSSVTEHTASRGSVLSDTITVTGFPADHGEFKGNPDFGFAPDNAVARVRLLWSGDAKDARKDILYEPATQTPPEEDEHHKVVGTWEYPARNGVFKIGGGAPDVHGMPVNIVADVHGYYVFIYEFHGDDRASPVASSYMDAWERVRVLEDSPPPAATLTTKASPGKANVGDECIDTAEIRGRVEDGSYVTFTAYGATSEHTMPDLLRPLLQEERVALEADSAEQDASSPGVRAEQAGAVFWKATLWGPDGNIIDAHHLGAAGEVTTVASLPQSAAAERQPGTERLADTGSGVVARFALLSLTLVGFAVALHLVASSH</sequence>
<keyword evidence="1" id="KW-1133">Transmembrane helix</keyword>
<protein>
    <submittedName>
        <fullName evidence="3">Peptidase</fullName>
    </submittedName>
</protein>
<evidence type="ECO:0000256" key="2">
    <source>
        <dbReference type="SAM" id="SignalP"/>
    </source>
</evidence>
<gene>
    <name evidence="3" type="ORF">GXW98_03280</name>
</gene>